<dbReference type="SMART" id="SM00046">
    <property type="entry name" value="DAGKc"/>
    <property type="match status" value="1"/>
</dbReference>
<evidence type="ECO:0000256" key="2">
    <source>
        <dbReference type="ARBA" id="ARBA00022840"/>
    </source>
</evidence>
<keyword evidence="1" id="KW-0547">Nucleotide-binding</keyword>
<reference evidence="4 5" key="1">
    <citation type="submission" date="2019-05" db="EMBL/GenBank/DDBJ databases">
        <title>The metagenome of a microbial culture collection derived from dairy environment covers the genomic content of the human microbiome.</title>
        <authorList>
            <person name="Roder T."/>
            <person name="Wuthrich D."/>
            <person name="Sattari Z."/>
            <person name="Von Ah U."/>
            <person name="Bar C."/>
            <person name="Ronchi F."/>
            <person name="Macpherson A.J."/>
            <person name="Ganal-Vonarburg S.C."/>
            <person name="Bruggmann R."/>
            <person name="Vergeres G."/>
        </authorList>
    </citation>
    <scope>NUCLEOTIDE SEQUENCE [LARGE SCALE GENOMIC DNA]</scope>
    <source>
        <strain evidence="4 5">FAM 24227</strain>
    </source>
</reference>
<dbReference type="GO" id="GO:0008654">
    <property type="term" value="P:phospholipid biosynthetic process"/>
    <property type="evidence" value="ECO:0007669"/>
    <property type="project" value="InterPro"/>
</dbReference>
<evidence type="ECO:0000313" key="5">
    <source>
        <dbReference type="Proteomes" id="UP000306420"/>
    </source>
</evidence>
<comment type="caution">
    <text evidence="4">The sequence shown here is derived from an EMBL/GenBank/DDBJ whole genome shotgun (WGS) entry which is preliminary data.</text>
</comment>
<dbReference type="GO" id="GO:0005524">
    <property type="term" value="F:ATP binding"/>
    <property type="evidence" value="ECO:0007669"/>
    <property type="project" value="UniProtKB-KW"/>
</dbReference>
<dbReference type="PANTHER" id="PTHR30492">
    <property type="entry name" value="METHYLGLYOXAL SYNTHASE"/>
    <property type="match status" value="1"/>
</dbReference>
<dbReference type="Pfam" id="PF00781">
    <property type="entry name" value="DAGK_cat"/>
    <property type="match status" value="1"/>
</dbReference>
<dbReference type="InterPro" id="IPR005218">
    <property type="entry name" value="Diacylglycerol/lipid_kinase"/>
</dbReference>
<dbReference type="PANTHER" id="PTHR30492:SF0">
    <property type="entry name" value="METHYLGLYOXAL SYNTHASE"/>
    <property type="match status" value="1"/>
</dbReference>
<protein>
    <submittedName>
        <fullName evidence="4">Diacylglycerol kinase family lipid kinase</fullName>
    </submittedName>
</protein>
<dbReference type="GO" id="GO:0016301">
    <property type="term" value="F:kinase activity"/>
    <property type="evidence" value="ECO:0007669"/>
    <property type="project" value="UniProtKB-KW"/>
</dbReference>
<evidence type="ECO:0000313" key="4">
    <source>
        <dbReference type="EMBL" id="TLQ40427.1"/>
    </source>
</evidence>
<dbReference type="AlphaFoldDB" id="A0A5R9DTS5"/>
<organism evidence="4 5">
    <name type="scientific">Ruoffia tabacinasalis</name>
    <dbReference type="NCBI Taxonomy" id="87458"/>
    <lineage>
        <taxon>Bacteria</taxon>
        <taxon>Bacillati</taxon>
        <taxon>Bacillota</taxon>
        <taxon>Bacilli</taxon>
        <taxon>Lactobacillales</taxon>
        <taxon>Aerococcaceae</taxon>
        <taxon>Ruoffia</taxon>
    </lineage>
</organism>
<accession>A0A5R9DTS5</accession>
<dbReference type="RefSeq" id="WP_138404936.1">
    <property type="nucleotide sequence ID" value="NZ_VBSP01000029.1"/>
</dbReference>
<dbReference type="InterPro" id="IPR016064">
    <property type="entry name" value="NAD/diacylglycerol_kinase_sf"/>
</dbReference>
<keyword evidence="4" id="KW-0418">Kinase</keyword>
<dbReference type="NCBIfam" id="TIGR00147">
    <property type="entry name" value="YegS/Rv2252/BmrU family lipid kinase"/>
    <property type="match status" value="1"/>
</dbReference>
<sequence length="300" mass="32715">MKDVMIIANPSSGQKQAEDYAQQAKEILEANGRFATINITESGDDVVKFAQEAARETYNTIVILGGDGTVSLLASSLKDEDYRPEIAILPTGTVNNVARALNIEINLDKAVKDLPNLTPQSIDAGLVNDQVFLSLVSTGTIPESVFEVNEEEKERLGPVAYLVEGIQALNEQKSYRFSLNIDNKVDEFELDLLLIGVSSSVVGLTNFFKDASYNDGKLHIFGLKKTTLGDRVGSIANWIFDTEKVQNNGVLTVDAKNIKIELLNKDVSTHVAVDGDKGPSFPVEISVLPNYINVLTPDQK</sequence>
<dbReference type="Pfam" id="PF19279">
    <property type="entry name" value="YegS_C"/>
    <property type="match status" value="1"/>
</dbReference>
<dbReference type="GO" id="GO:0019242">
    <property type="term" value="P:methylglyoxal biosynthetic process"/>
    <property type="evidence" value="ECO:0007669"/>
    <property type="project" value="InterPro"/>
</dbReference>
<feature type="domain" description="DAGKc" evidence="3">
    <location>
        <begin position="1"/>
        <end position="131"/>
    </location>
</feature>
<evidence type="ECO:0000259" key="3">
    <source>
        <dbReference type="PROSITE" id="PS50146"/>
    </source>
</evidence>
<evidence type="ECO:0000256" key="1">
    <source>
        <dbReference type="ARBA" id="ARBA00022741"/>
    </source>
</evidence>
<dbReference type="InterPro" id="IPR004363">
    <property type="entry name" value="Methylgl_synth"/>
</dbReference>
<dbReference type="OrthoDB" id="142078at2"/>
<keyword evidence="2" id="KW-0067">ATP-binding</keyword>
<dbReference type="Proteomes" id="UP000306420">
    <property type="component" value="Unassembled WGS sequence"/>
</dbReference>
<dbReference type="GO" id="GO:0008929">
    <property type="term" value="F:methylglyoxal synthase activity"/>
    <property type="evidence" value="ECO:0007669"/>
    <property type="project" value="InterPro"/>
</dbReference>
<name>A0A5R9DTS5_9LACT</name>
<dbReference type="InterPro" id="IPR017438">
    <property type="entry name" value="ATP-NAD_kinase_N"/>
</dbReference>
<dbReference type="PROSITE" id="PS50146">
    <property type="entry name" value="DAGK"/>
    <property type="match status" value="1"/>
</dbReference>
<dbReference type="InterPro" id="IPR001206">
    <property type="entry name" value="Diacylglycerol_kinase_cat_dom"/>
</dbReference>
<proteinExistence type="predicted"/>
<keyword evidence="4" id="KW-0808">Transferase</keyword>
<dbReference type="Gene3D" id="2.60.200.40">
    <property type="match status" value="1"/>
</dbReference>
<dbReference type="SUPFAM" id="SSF111331">
    <property type="entry name" value="NAD kinase/diacylglycerol kinase-like"/>
    <property type="match status" value="1"/>
</dbReference>
<dbReference type="EMBL" id="VBSP01000029">
    <property type="protein sequence ID" value="TLQ40427.1"/>
    <property type="molecule type" value="Genomic_DNA"/>
</dbReference>
<gene>
    <name evidence="4" type="ORF">FEZ33_08270</name>
</gene>
<dbReference type="InterPro" id="IPR045540">
    <property type="entry name" value="YegS/DAGK_C"/>
</dbReference>
<dbReference type="Gene3D" id="3.40.50.10330">
    <property type="entry name" value="Probable inorganic polyphosphate/atp-NAD kinase, domain 1"/>
    <property type="match status" value="1"/>
</dbReference>
<dbReference type="GO" id="GO:0005829">
    <property type="term" value="C:cytosol"/>
    <property type="evidence" value="ECO:0007669"/>
    <property type="project" value="TreeGrafter"/>
</dbReference>